<comment type="catalytic activity">
    <reaction evidence="1">
        <text>AMP + H2O = D-ribose 5-phosphate + adenine</text>
        <dbReference type="Rhea" id="RHEA:20129"/>
        <dbReference type="ChEBI" id="CHEBI:15377"/>
        <dbReference type="ChEBI" id="CHEBI:16708"/>
        <dbReference type="ChEBI" id="CHEBI:78346"/>
        <dbReference type="ChEBI" id="CHEBI:456215"/>
        <dbReference type="EC" id="3.2.2.4"/>
    </reaction>
</comment>
<dbReference type="NCBIfam" id="TIGR00730">
    <property type="entry name" value="Rossman fold protein, TIGR00730 family"/>
    <property type="match status" value="1"/>
</dbReference>
<gene>
    <name evidence="5" type="ORF">EIP75_17185</name>
</gene>
<dbReference type="GO" id="GO:0005829">
    <property type="term" value="C:cytosol"/>
    <property type="evidence" value="ECO:0007669"/>
    <property type="project" value="TreeGrafter"/>
</dbReference>
<dbReference type="PANTHER" id="PTHR31223:SF70">
    <property type="entry name" value="LOG FAMILY PROTEIN YJL055W"/>
    <property type="match status" value="1"/>
</dbReference>
<organism evidence="5 6">
    <name type="scientific">Aquabacterium soli</name>
    <dbReference type="NCBI Taxonomy" id="2493092"/>
    <lineage>
        <taxon>Bacteria</taxon>
        <taxon>Pseudomonadati</taxon>
        <taxon>Pseudomonadota</taxon>
        <taxon>Betaproteobacteria</taxon>
        <taxon>Burkholderiales</taxon>
        <taxon>Aquabacterium</taxon>
    </lineage>
</organism>
<keyword evidence="3" id="KW-0378">Hydrolase</keyword>
<accession>A0A3R8T3E6</accession>
<evidence type="ECO:0000256" key="2">
    <source>
        <dbReference type="ARBA" id="ARBA00006763"/>
    </source>
</evidence>
<sequence length="212" mass="23079">MTHAVHRSSYSVCVYCGSRDGLDPRHAQAARDCGRFIGAQGWGLVYGGGSTGLMGTVANAALQAGAPVIGVIPERLIQRELGHGGVTELQVVDSMHERKQLMAQQSDAFVALPGGIGTMEEIFEIWTWRQLGYHNKPLGLLNVAGYYDDLLRFIERSRESGFLWPDVQELLLVDDQIERLLQRLHEASTVLKAQTPPELQDSAAPGGVAQGT</sequence>
<dbReference type="EMBL" id="RSED01000015">
    <property type="protein sequence ID" value="RRS03058.1"/>
    <property type="molecule type" value="Genomic_DNA"/>
</dbReference>
<evidence type="ECO:0000313" key="5">
    <source>
        <dbReference type="EMBL" id="RRS03058.1"/>
    </source>
</evidence>
<dbReference type="OrthoDB" id="9801098at2"/>
<dbReference type="InterPro" id="IPR031100">
    <property type="entry name" value="LOG_fam"/>
</dbReference>
<dbReference type="SUPFAM" id="SSF102405">
    <property type="entry name" value="MCP/YpsA-like"/>
    <property type="match status" value="1"/>
</dbReference>
<dbReference type="Proteomes" id="UP000269265">
    <property type="component" value="Unassembled WGS sequence"/>
</dbReference>
<comment type="caution">
    <text evidence="5">The sequence shown here is derived from an EMBL/GenBank/DDBJ whole genome shotgun (WGS) entry which is preliminary data.</text>
</comment>
<dbReference type="Gene3D" id="3.40.50.450">
    <property type="match status" value="1"/>
</dbReference>
<dbReference type="RefSeq" id="WP_125244521.1">
    <property type="nucleotide sequence ID" value="NZ_RSED01000015.1"/>
</dbReference>
<feature type="region of interest" description="Disordered" evidence="4">
    <location>
        <begin position="192"/>
        <end position="212"/>
    </location>
</feature>
<dbReference type="Pfam" id="PF03641">
    <property type="entry name" value="Lysine_decarbox"/>
    <property type="match status" value="1"/>
</dbReference>
<evidence type="ECO:0000256" key="4">
    <source>
        <dbReference type="SAM" id="MobiDB-lite"/>
    </source>
</evidence>
<dbReference type="GO" id="GO:0009691">
    <property type="term" value="P:cytokinin biosynthetic process"/>
    <property type="evidence" value="ECO:0007669"/>
    <property type="project" value="UniProtKB-UniRule"/>
</dbReference>
<evidence type="ECO:0000313" key="6">
    <source>
        <dbReference type="Proteomes" id="UP000269265"/>
    </source>
</evidence>
<dbReference type="GO" id="GO:0008714">
    <property type="term" value="F:AMP nucleosidase activity"/>
    <property type="evidence" value="ECO:0007669"/>
    <property type="project" value="UniProtKB-EC"/>
</dbReference>
<dbReference type="InterPro" id="IPR005269">
    <property type="entry name" value="LOG"/>
</dbReference>
<dbReference type="EC" id="3.2.2.n1" evidence="3"/>
<comment type="similarity">
    <text evidence="2 3">Belongs to the LOG family.</text>
</comment>
<dbReference type="AlphaFoldDB" id="A0A3R8T3E6"/>
<proteinExistence type="inferred from homology"/>
<dbReference type="PANTHER" id="PTHR31223">
    <property type="entry name" value="LOG FAMILY PROTEIN YJL055W"/>
    <property type="match status" value="1"/>
</dbReference>
<evidence type="ECO:0000256" key="3">
    <source>
        <dbReference type="RuleBase" id="RU363015"/>
    </source>
</evidence>
<name>A0A3R8T3E6_9BURK</name>
<keyword evidence="6" id="KW-1185">Reference proteome</keyword>
<keyword evidence="3" id="KW-0203">Cytokinin biosynthesis</keyword>
<evidence type="ECO:0000256" key="1">
    <source>
        <dbReference type="ARBA" id="ARBA00000274"/>
    </source>
</evidence>
<protein>
    <recommendedName>
        <fullName evidence="3">Cytokinin riboside 5'-monophosphate phosphoribohydrolase</fullName>
        <ecNumber evidence="3">3.2.2.n1</ecNumber>
    </recommendedName>
</protein>
<reference evidence="5 6" key="1">
    <citation type="submission" date="2018-12" db="EMBL/GenBank/DDBJ databases">
        <title>The whole draft genome of Aquabacterium sp. SJQ9.</title>
        <authorList>
            <person name="Sun L."/>
            <person name="Gao X."/>
            <person name="Chen W."/>
            <person name="Huang K."/>
        </authorList>
    </citation>
    <scope>NUCLEOTIDE SEQUENCE [LARGE SCALE GENOMIC DNA]</scope>
    <source>
        <strain evidence="5 6">SJQ9</strain>
    </source>
</reference>